<dbReference type="InterPro" id="IPR004155">
    <property type="entry name" value="PBS_lyase_HEAT"/>
</dbReference>
<comment type="caution">
    <text evidence="1">The sequence shown here is derived from an EMBL/GenBank/DDBJ whole genome shotgun (WGS) entry which is preliminary data.</text>
</comment>
<dbReference type="Proteomes" id="UP000318834">
    <property type="component" value="Unassembled WGS sequence"/>
</dbReference>
<dbReference type="InterPro" id="IPR011989">
    <property type="entry name" value="ARM-like"/>
</dbReference>
<protein>
    <submittedName>
        <fullName evidence="1">HEAT repeat domain-containing protein</fullName>
    </submittedName>
</protein>
<organism evidence="1 2">
    <name type="scientific">Candidatus Segetimicrobium genomatis</name>
    <dbReference type="NCBI Taxonomy" id="2569760"/>
    <lineage>
        <taxon>Bacteria</taxon>
        <taxon>Bacillati</taxon>
        <taxon>Candidatus Sysuimicrobiota</taxon>
        <taxon>Candidatus Sysuimicrobiia</taxon>
        <taxon>Candidatus Sysuimicrobiales</taxon>
        <taxon>Candidatus Segetimicrobiaceae</taxon>
        <taxon>Candidatus Segetimicrobium</taxon>
    </lineage>
</organism>
<dbReference type="Pfam" id="PF13646">
    <property type="entry name" value="HEAT_2"/>
    <property type="match status" value="1"/>
</dbReference>
<accession>A0A537J173</accession>
<proteinExistence type="predicted"/>
<name>A0A537J173_9BACT</name>
<dbReference type="SUPFAM" id="SSF48371">
    <property type="entry name" value="ARM repeat"/>
    <property type="match status" value="1"/>
</dbReference>
<gene>
    <name evidence="1" type="ORF">E6H05_01590</name>
</gene>
<dbReference type="Gene3D" id="1.25.10.10">
    <property type="entry name" value="Leucine-rich Repeat Variant"/>
    <property type="match status" value="1"/>
</dbReference>
<dbReference type="EMBL" id="VBAP01000007">
    <property type="protein sequence ID" value="TMI77072.1"/>
    <property type="molecule type" value="Genomic_DNA"/>
</dbReference>
<dbReference type="SMART" id="SM00567">
    <property type="entry name" value="EZ_HEAT"/>
    <property type="match status" value="3"/>
</dbReference>
<sequence>MDLVDLVDAFSRRGGASRAPNPRVDQYEEDAVLQPPDVADARLAAARKAVRGVGLALRVHRLYSAGHAKTQQGLLEAQEALRAYLTTYGSLGCAPAGRTVVFDFHPRSYEDDLVAELSRSLTSAKIGAVQFMAGVTIEEIAALVETLRLPITAIERAGGAGKMLRERGVQTIALQDLGVAPPGGRPATGIERLIETLRIAPDQLATRLHDASAGDVGETVQLLRALDRILVSWPRAEQEVGWRNLAAAIVATTPSLQVPLCRHIVAALHEPWAASIAARWPQNLIAGIVGTDAGQQSGGADDIITSLRALHRGPSAARVPPAVALSGEERDAARGTLAQPRGAVPPGYDLATLLHILAALDIARFEEGLKLIERYVVSAVEIRDLDTVVRVLTDLGVLIRLPDARADLARAALRWTLSTAARDLVGRNLAHVVDERHPLRQALAAVPEEAVPVLLELLADEARLHERRQLVTLLAVLARDQPALLGTHLTDPRWYVARNVVTALAEMGTPALVPYAKTALQHADLRVRKEAIAALGTLGTPEARATLTDVLRHPDAETRASAANWLNAGRAPDA</sequence>
<dbReference type="InterPro" id="IPR016024">
    <property type="entry name" value="ARM-type_fold"/>
</dbReference>
<evidence type="ECO:0000313" key="1">
    <source>
        <dbReference type="EMBL" id="TMI77072.1"/>
    </source>
</evidence>
<reference evidence="1 2" key="1">
    <citation type="journal article" date="2019" name="Nat. Microbiol.">
        <title>Mediterranean grassland soil C-N compound turnover is dependent on rainfall and depth, and is mediated by genomically divergent microorganisms.</title>
        <authorList>
            <person name="Diamond S."/>
            <person name="Andeer P.F."/>
            <person name="Li Z."/>
            <person name="Crits-Christoph A."/>
            <person name="Burstein D."/>
            <person name="Anantharaman K."/>
            <person name="Lane K.R."/>
            <person name="Thomas B.C."/>
            <person name="Pan C."/>
            <person name="Northen T.R."/>
            <person name="Banfield J.F."/>
        </authorList>
    </citation>
    <scope>NUCLEOTIDE SEQUENCE [LARGE SCALE GENOMIC DNA]</scope>
    <source>
        <strain evidence="1">NP_8</strain>
    </source>
</reference>
<evidence type="ECO:0000313" key="2">
    <source>
        <dbReference type="Proteomes" id="UP000318834"/>
    </source>
</evidence>
<dbReference type="AlphaFoldDB" id="A0A537J173"/>